<dbReference type="InterPro" id="IPR029063">
    <property type="entry name" value="SAM-dependent_MTases_sf"/>
</dbReference>
<gene>
    <name evidence="2" type="ORF">FA13DRAFT_186579</name>
</gene>
<accession>A0A4Y7THR3</accession>
<keyword evidence="3" id="KW-1185">Reference proteome</keyword>
<dbReference type="PANTHER" id="PTHR43591">
    <property type="entry name" value="METHYLTRANSFERASE"/>
    <property type="match status" value="1"/>
</dbReference>
<feature type="domain" description="Methyltransferase" evidence="1">
    <location>
        <begin position="70"/>
        <end position="162"/>
    </location>
</feature>
<dbReference type="STRING" id="71717.A0A4Y7THR3"/>
<evidence type="ECO:0000313" key="3">
    <source>
        <dbReference type="Proteomes" id="UP000298030"/>
    </source>
</evidence>
<dbReference type="CDD" id="cd02440">
    <property type="entry name" value="AdoMet_MTases"/>
    <property type="match status" value="1"/>
</dbReference>
<comment type="caution">
    <text evidence="2">The sequence shown here is derived from an EMBL/GenBank/DDBJ whole genome shotgun (WGS) entry which is preliminary data.</text>
</comment>
<dbReference type="AlphaFoldDB" id="A0A4Y7THR3"/>
<dbReference type="SUPFAM" id="SSF53335">
    <property type="entry name" value="S-adenosyl-L-methionine-dependent methyltransferases"/>
    <property type="match status" value="1"/>
</dbReference>
<dbReference type="EMBL" id="QPFP01000013">
    <property type="protein sequence ID" value="TEB33112.1"/>
    <property type="molecule type" value="Genomic_DNA"/>
</dbReference>
<dbReference type="Pfam" id="PF13649">
    <property type="entry name" value="Methyltransf_25"/>
    <property type="match status" value="1"/>
</dbReference>
<sequence>MDDFIIGDYDFSPVSEKKAKSKKSFQAKKLLPGMRKAEKRLMLLQYQTWQRLVGDKLVFAPVSFSGDQRILEVATGAGFWMLDVASQLPKSVAIHGIDRSSRYFPKQHPSNVSFSTCSATALPFSWAGYFDFAHQRFLSLSMTNPEWKAALAELYRVTKPGGWVQIGEVYPAFPEGKHGVKQKAIFYAVSKARGLDLDIPLQLERHLSAAGFVDVRVEESYGHCGASHGTQGQTYKGRMLALTKAMRSEVLQAGGFGVVESKQEYEEMMKGLEKEYDESGCTICLFTCIAKKPHPDFAV</sequence>
<organism evidence="2 3">
    <name type="scientific">Coprinellus micaceus</name>
    <name type="common">Glistening ink-cap mushroom</name>
    <name type="synonym">Coprinus micaceus</name>
    <dbReference type="NCBI Taxonomy" id="71717"/>
    <lineage>
        <taxon>Eukaryota</taxon>
        <taxon>Fungi</taxon>
        <taxon>Dikarya</taxon>
        <taxon>Basidiomycota</taxon>
        <taxon>Agaricomycotina</taxon>
        <taxon>Agaricomycetes</taxon>
        <taxon>Agaricomycetidae</taxon>
        <taxon>Agaricales</taxon>
        <taxon>Agaricineae</taxon>
        <taxon>Psathyrellaceae</taxon>
        <taxon>Coprinellus</taxon>
    </lineage>
</organism>
<name>A0A4Y7THR3_COPMI</name>
<protein>
    <submittedName>
        <fullName evidence="2">S-adenosyl-L-methionine-dependent methyltransferase</fullName>
    </submittedName>
</protein>
<keyword evidence="2" id="KW-0489">Methyltransferase</keyword>
<dbReference type="Proteomes" id="UP000298030">
    <property type="component" value="Unassembled WGS sequence"/>
</dbReference>
<dbReference type="GO" id="GO:0032259">
    <property type="term" value="P:methylation"/>
    <property type="evidence" value="ECO:0007669"/>
    <property type="project" value="UniProtKB-KW"/>
</dbReference>
<reference evidence="2 3" key="1">
    <citation type="journal article" date="2019" name="Nat. Ecol. Evol.">
        <title>Megaphylogeny resolves global patterns of mushroom evolution.</title>
        <authorList>
            <person name="Varga T."/>
            <person name="Krizsan K."/>
            <person name="Foldi C."/>
            <person name="Dima B."/>
            <person name="Sanchez-Garcia M."/>
            <person name="Sanchez-Ramirez S."/>
            <person name="Szollosi G.J."/>
            <person name="Szarkandi J.G."/>
            <person name="Papp V."/>
            <person name="Albert L."/>
            <person name="Andreopoulos W."/>
            <person name="Angelini C."/>
            <person name="Antonin V."/>
            <person name="Barry K.W."/>
            <person name="Bougher N.L."/>
            <person name="Buchanan P."/>
            <person name="Buyck B."/>
            <person name="Bense V."/>
            <person name="Catcheside P."/>
            <person name="Chovatia M."/>
            <person name="Cooper J."/>
            <person name="Damon W."/>
            <person name="Desjardin D."/>
            <person name="Finy P."/>
            <person name="Geml J."/>
            <person name="Haridas S."/>
            <person name="Hughes K."/>
            <person name="Justo A."/>
            <person name="Karasinski D."/>
            <person name="Kautmanova I."/>
            <person name="Kiss B."/>
            <person name="Kocsube S."/>
            <person name="Kotiranta H."/>
            <person name="LaButti K.M."/>
            <person name="Lechner B.E."/>
            <person name="Liimatainen K."/>
            <person name="Lipzen A."/>
            <person name="Lukacs Z."/>
            <person name="Mihaltcheva S."/>
            <person name="Morgado L.N."/>
            <person name="Niskanen T."/>
            <person name="Noordeloos M.E."/>
            <person name="Ohm R.A."/>
            <person name="Ortiz-Santana B."/>
            <person name="Ovrebo C."/>
            <person name="Racz N."/>
            <person name="Riley R."/>
            <person name="Savchenko A."/>
            <person name="Shiryaev A."/>
            <person name="Soop K."/>
            <person name="Spirin V."/>
            <person name="Szebenyi C."/>
            <person name="Tomsovsky M."/>
            <person name="Tulloss R.E."/>
            <person name="Uehling J."/>
            <person name="Grigoriev I.V."/>
            <person name="Vagvolgyi C."/>
            <person name="Papp T."/>
            <person name="Martin F.M."/>
            <person name="Miettinen O."/>
            <person name="Hibbett D.S."/>
            <person name="Nagy L.G."/>
        </authorList>
    </citation>
    <scope>NUCLEOTIDE SEQUENCE [LARGE SCALE GENOMIC DNA]</scope>
    <source>
        <strain evidence="2 3">FP101781</strain>
    </source>
</reference>
<evidence type="ECO:0000259" key="1">
    <source>
        <dbReference type="Pfam" id="PF13649"/>
    </source>
</evidence>
<dbReference type="GO" id="GO:0008168">
    <property type="term" value="F:methyltransferase activity"/>
    <property type="evidence" value="ECO:0007669"/>
    <property type="project" value="UniProtKB-KW"/>
</dbReference>
<dbReference type="OrthoDB" id="184880at2759"/>
<dbReference type="InterPro" id="IPR041698">
    <property type="entry name" value="Methyltransf_25"/>
</dbReference>
<dbReference type="Gene3D" id="3.40.50.150">
    <property type="entry name" value="Vaccinia Virus protein VP39"/>
    <property type="match status" value="1"/>
</dbReference>
<evidence type="ECO:0000313" key="2">
    <source>
        <dbReference type="EMBL" id="TEB33112.1"/>
    </source>
</evidence>
<keyword evidence="2" id="KW-0808">Transferase</keyword>
<proteinExistence type="predicted"/>